<sequence length="327" mass="36994">MLKSEFLDLMENAHEELIFLKGFLMDLFRQNTELGKLENLLTLAEVASHKATSTSTCSYESFMDGSSTREVPDFLQEIESVKVDALLCKDQTQITDILPLVQSVTTEAESFVNPPIQYIECKKQNDLLADIGTLAIEAEAAIRLSYEDALESRQSRKVSTLLHLLTAVFKLIKSERNLTDLLMHKATLEAQVLDLMENAHGELIFLRVFLMDFLRHRAKLDKVDDLLMRAEVSADKLISNCSYESTMVGRNTGEMSLSLSDFIQEIKSVNVEVRELCFQFLDESASHITVTDLKCLINMLSYMLKHLHSWGDVISIVRNQIETGVSC</sequence>
<dbReference type="AlphaFoldDB" id="A0AAE1VJ39"/>
<accession>A0AAE1VJ39</accession>
<organism evidence="1 2">
    <name type="scientific">Anisodus tanguticus</name>
    <dbReference type="NCBI Taxonomy" id="243964"/>
    <lineage>
        <taxon>Eukaryota</taxon>
        <taxon>Viridiplantae</taxon>
        <taxon>Streptophyta</taxon>
        <taxon>Embryophyta</taxon>
        <taxon>Tracheophyta</taxon>
        <taxon>Spermatophyta</taxon>
        <taxon>Magnoliopsida</taxon>
        <taxon>eudicotyledons</taxon>
        <taxon>Gunneridae</taxon>
        <taxon>Pentapetalae</taxon>
        <taxon>asterids</taxon>
        <taxon>lamiids</taxon>
        <taxon>Solanales</taxon>
        <taxon>Solanaceae</taxon>
        <taxon>Solanoideae</taxon>
        <taxon>Hyoscyameae</taxon>
        <taxon>Anisodus</taxon>
    </lineage>
</organism>
<comment type="caution">
    <text evidence="1">The sequence shown here is derived from an EMBL/GenBank/DDBJ whole genome shotgun (WGS) entry which is preliminary data.</text>
</comment>
<proteinExistence type="predicted"/>
<keyword evidence="2" id="KW-1185">Reference proteome</keyword>
<gene>
    <name evidence="1" type="ORF">RND71_010402</name>
</gene>
<evidence type="ECO:0000313" key="2">
    <source>
        <dbReference type="Proteomes" id="UP001291623"/>
    </source>
</evidence>
<dbReference type="Proteomes" id="UP001291623">
    <property type="component" value="Unassembled WGS sequence"/>
</dbReference>
<reference evidence="1" key="1">
    <citation type="submission" date="2023-12" db="EMBL/GenBank/DDBJ databases">
        <title>Genome assembly of Anisodus tanguticus.</title>
        <authorList>
            <person name="Wang Y.-J."/>
        </authorList>
    </citation>
    <scope>NUCLEOTIDE SEQUENCE</scope>
    <source>
        <strain evidence="1">KB-2021</strain>
        <tissue evidence="1">Leaf</tissue>
    </source>
</reference>
<name>A0AAE1VJ39_9SOLA</name>
<dbReference type="EMBL" id="JAVYJV010000005">
    <property type="protein sequence ID" value="KAK4370927.1"/>
    <property type="molecule type" value="Genomic_DNA"/>
</dbReference>
<evidence type="ECO:0000313" key="1">
    <source>
        <dbReference type="EMBL" id="KAK4370927.1"/>
    </source>
</evidence>
<protein>
    <submittedName>
        <fullName evidence="1">Uncharacterized protein</fullName>
    </submittedName>
</protein>